<dbReference type="Pfam" id="PF00535">
    <property type="entry name" value="Glycos_transf_2"/>
    <property type="match status" value="1"/>
</dbReference>
<dbReference type="Proteomes" id="UP001255246">
    <property type="component" value="Unassembled WGS sequence"/>
</dbReference>
<feature type="domain" description="Glycosyltransferase 2-like" evidence="4">
    <location>
        <begin position="5"/>
        <end position="127"/>
    </location>
</feature>
<protein>
    <submittedName>
        <fullName evidence="5">Glycosyltransferase family 2 protein</fullName>
        <ecNumber evidence="5">2.4.-.-</ecNumber>
    </submittedName>
</protein>
<comment type="similarity">
    <text evidence="1">Belongs to the glycosyltransferase 2 family.</text>
</comment>
<evidence type="ECO:0000259" key="4">
    <source>
        <dbReference type="Pfam" id="PF00535"/>
    </source>
</evidence>
<dbReference type="SUPFAM" id="SSF53448">
    <property type="entry name" value="Nucleotide-diphospho-sugar transferases"/>
    <property type="match status" value="1"/>
</dbReference>
<evidence type="ECO:0000313" key="5">
    <source>
        <dbReference type="EMBL" id="MDT0607697.1"/>
    </source>
</evidence>
<dbReference type="CDD" id="cd04186">
    <property type="entry name" value="GT_2_like_c"/>
    <property type="match status" value="1"/>
</dbReference>
<proteinExistence type="inferred from homology"/>
<evidence type="ECO:0000256" key="1">
    <source>
        <dbReference type="ARBA" id="ARBA00006739"/>
    </source>
</evidence>
<dbReference type="EC" id="2.4.-.-" evidence="5"/>
<dbReference type="RefSeq" id="WP_311351672.1">
    <property type="nucleotide sequence ID" value="NZ_JAVRHR010000002.1"/>
</dbReference>
<keyword evidence="6" id="KW-1185">Reference proteome</keyword>
<dbReference type="GO" id="GO:0016757">
    <property type="term" value="F:glycosyltransferase activity"/>
    <property type="evidence" value="ECO:0007669"/>
    <property type="project" value="UniProtKB-KW"/>
</dbReference>
<accession>A0ABU3ADV8</accession>
<keyword evidence="2 5" id="KW-0328">Glycosyltransferase</keyword>
<dbReference type="PANTHER" id="PTHR43179:SF12">
    <property type="entry name" value="GALACTOFURANOSYLTRANSFERASE GLFT2"/>
    <property type="match status" value="1"/>
</dbReference>
<name>A0ABU3ADV8_9FLAO</name>
<keyword evidence="3 5" id="KW-0808">Transferase</keyword>
<organism evidence="5 6">
    <name type="scientific">Croceitalea rosinachiae</name>
    <dbReference type="NCBI Taxonomy" id="3075596"/>
    <lineage>
        <taxon>Bacteria</taxon>
        <taxon>Pseudomonadati</taxon>
        <taxon>Bacteroidota</taxon>
        <taxon>Flavobacteriia</taxon>
        <taxon>Flavobacteriales</taxon>
        <taxon>Flavobacteriaceae</taxon>
        <taxon>Croceitalea</taxon>
    </lineage>
</organism>
<reference evidence="5 6" key="1">
    <citation type="submission" date="2023-09" db="EMBL/GenBank/DDBJ databases">
        <authorList>
            <person name="Rey-Velasco X."/>
        </authorList>
    </citation>
    <scope>NUCLEOTIDE SEQUENCE [LARGE SCALE GENOMIC DNA]</scope>
    <source>
        <strain evidence="5 6">F388</strain>
    </source>
</reference>
<evidence type="ECO:0000256" key="2">
    <source>
        <dbReference type="ARBA" id="ARBA00022676"/>
    </source>
</evidence>
<dbReference type="InterPro" id="IPR001173">
    <property type="entry name" value="Glyco_trans_2-like"/>
</dbReference>
<dbReference type="EMBL" id="JAVRHR010000002">
    <property type="protein sequence ID" value="MDT0607697.1"/>
    <property type="molecule type" value="Genomic_DNA"/>
</dbReference>
<evidence type="ECO:0000313" key="6">
    <source>
        <dbReference type="Proteomes" id="UP001255246"/>
    </source>
</evidence>
<comment type="caution">
    <text evidence="5">The sequence shown here is derived from an EMBL/GenBank/DDBJ whole genome shotgun (WGS) entry which is preliminary data.</text>
</comment>
<sequence length="333" mass="38380">MKLAIVILNWNGSKLLKEYLPKVVEYSKDASIFVIDNASTDDSLEVLTSSFPEIQVISNKENLGFAGGYNEGLKRIEADVFCLLNSDVEVTQNWTVSIINAFQANQEIAIAQPKILDLKNREYFEYAGAGGGFIDKLGYPFCRGRIFQCLEKDTGQYDDITEVFWATGACMFIKKEVFADLKGFDASYFAHQEEIDLCWRAKNRGYKVYYIGKSHIYHLGGSTLKNSNPNKTFLNFRNSLYSITKNLPRKNAFELIFKRLLLDGIAVIHFAAQFKFLHSFAILRAHLSFYRNFSRVFKKREKANFVLNYYFVKSIVWSHFVHQVKNFNILVKD</sequence>
<gene>
    <name evidence="5" type="ORF">RM706_11670</name>
</gene>
<evidence type="ECO:0000256" key="3">
    <source>
        <dbReference type="ARBA" id="ARBA00022679"/>
    </source>
</evidence>
<dbReference type="PANTHER" id="PTHR43179">
    <property type="entry name" value="RHAMNOSYLTRANSFERASE WBBL"/>
    <property type="match status" value="1"/>
</dbReference>
<dbReference type="InterPro" id="IPR029044">
    <property type="entry name" value="Nucleotide-diphossugar_trans"/>
</dbReference>
<dbReference type="Gene3D" id="3.90.550.10">
    <property type="entry name" value="Spore Coat Polysaccharide Biosynthesis Protein SpsA, Chain A"/>
    <property type="match status" value="1"/>
</dbReference>